<evidence type="ECO:0000256" key="1">
    <source>
        <dbReference type="SAM" id="SignalP"/>
    </source>
</evidence>
<dbReference type="Proteomes" id="UP000034228">
    <property type="component" value="Unassembled WGS sequence"/>
</dbReference>
<dbReference type="AlphaFoldDB" id="A0A0M2V6V1"/>
<dbReference type="EMBL" id="LAHO01000005">
    <property type="protein sequence ID" value="KKO46114.1"/>
    <property type="molecule type" value="Genomic_DNA"/>
</dbReference>
<gene>
    <name evidence="2" type="ORF">WG68_07090</name>
</gene>
<sequence>MKTKIIALAAVIATTSFVSAPVAANDQLAQSICSYVAADSRNNLRKVLTDNRIRLSAVYSGVVCDGLPLVRHAIKHNATETAEFMIKQLPGSVVAASGDAEWAQSNGFGTSPVINAIKERSAS</sequence>
<evidence type="ECO:0000313" key="2">
    <source>
        <dbReference type="EMBL" id="KKO46114.1"/>
    </source>
</evidence>
<protein>
    <recommendedName>
        <fullName evidence="4">DUF3718 domain-containing protein</fullName>
    </recommendedName>
</protein>
<keyword evidence="3" id="KW-1185">Reference proteome</keyword>
<dbReference type="Pfam" id="PF12514">
    <property type="entry name" value="DUF3718"/>
    <property type="match status" value="1"/>
</dbReference>
<dbReference type="RefSeq" id="WP_046556972.1">
    <property type="nucleotide sequence ID" value="NZ_LAHO01000005.1"/>
</dbReference>
<evidence type="ECO:0008006" key="4">
    <source>
        <dbReference type="Google" id="ProtNLM"/>
    </source>
</evidence>
<name>A0A0M2V6V1_9GAMM</name>
<comment type="caution">
    <text evidence="2">The sequence shown here is derived from an EMBL/GenBank/DDBJ whole genome shotgun (WGS) entry which is preliminary data.</text>
</comment>
<dbReference type="OrthoDB" id="6197363at2"/>
<feature type="chain" id="PRO_5005644476" description="DUF3718 domain-containing protein" evidence="1">
    <location>
        <begin position="21"/>
        <end position="123"/>
    </location>
</feature>
<keyword evidence="1" id="KW-0732">Signal</keyword>
<dbReference type="PATRIC" id="fig|336831.14.peg.1324"/>
<proteinExistence type="predicted"/>
<feature type="signal peptide" evidence="1">
    <location>
        <begin position="1"/>
        <end position="20"/>
    </location>
</feature>
<evidence type="ECO:0000313" key="3">
    <source>
        <dbReference type="Proteomes" id="UP000034228"/>
    </source>
</evidence>
<accession>A0A0M2V6V1</accession>
<organism evidence="2 3">
    <name type="scientific">Arsukibacterium ikkense</name>
    <dbReference type="NCBI Taxonomy" id="336831"/>
    <lineage>
        <taxon>Bacteria</taxon>
        <taxon>Pseudomonadati</taxon>
        <taxon>Pseudomonadota</taxon>
        <taxon>Gammaproteobacteria</taxon>
        <taxon>Chromatiales</taxon>
        <taxon>Chromatiaceae</taxon>
        <taxon>Arsukibacterium</taxon>
    </lineage>
</organism>
<dbReference type="InterPro" id="IPR022193">
    <property type="entry name" value="DUF3718"/>
</dbReference>
<reference evidence="2 3" key="1">
    <citation type="submission" date="2015-03" db="EMBL/GenBank/DDBJ databases">
        <title>Draft genome sequences of two protease-producing strains of Arsukibacterium isolated from two cold and alkaline environments.</title>
        <authorList>
            <person name="Lylloff J.E."/>
            <person name="Skov L.B."/>
            <person name="Jepsen M."/>
            <person name="Hallin P.F."/>
            <person name="Sorensen S.J."/>
            <person name="Stougaard P."/>
            <person name="Glaring M.A."/>
        </authorList>
    </citation>
    <scope>NUCLEOTIDE SEQUENCE [LARGE SCALE GENOMIC DNA]</scope>
    <source>
        <strain evidence="2 3">GCM72</strain>
    </source>
</reference>